<dbReference type="SUPFAM" id="SSF56935">
    <property type="entry name" value="Porins"/>
    <property type="match status" value="1"/>
</dbReference>
<name>A0AAX1N6L1_9BACT</name>
<dbReference type="Gene3D" id="2.40.170.20">
    <property type="entry name" value="TonB-dependent receptor, beta-barrel domain"/>
    <property type="match status" value="1"/>
</dbReference>
<dbReference type="AlphaFoldDB" id="A0AAX1N6L1"/>
<evidence type="ECO:0000256" key="1">
    <source>
        <dbReference type="ARBA" id="ARBA00004442"/>
    </source>
</evidence>
<evidence type="ECO:0000313" key="7">
    <source>
        <dbReference type="Proteomes" id="UP000678679"/>
    </source>
</evidence>
<protein>
    <submittedName>
        <fullName evidence="6">TonB-dependent receptor</fullName>
    </submittedName>
</protein>
<dbReference type="RefSeq" id="WP_169666940.1">
    <property type="nucleotide sequence ID" value="NZ_CP076132.1"/>
</dbReference>
<dbReference type="Proteomes" id="UP000678679">
    <property type="component" value="Chromosome 1"/>
</dbReference>
<feature type="domain" description="Protein FecR C-terminal" evidence="5">
    <location>
        <begin position="32"/>
        <end position="78"/>
    </location>
</feature>
<evidence type="ECO:0000256" key="4">
    <source>
        <dbReference type="SAM" id="SignalP"/>
    </source>
</evidence>
<reference evidence="6 7" key="1">
    <citation type="submission" date="2021-05" db="EMBL/GenBank/DDBJ databases">
        <title>Comparative genomic studies on the polysaccharide-degrading batcterial strains of the Flammeovirga genus.</title>
        <authorList>
            <person name="Zewei F."/>
            <person name="Zheng Z."/>
            <person name="Yu L."/>
            <person name="Ruyue G."/>
            <person name="Yanhong M."/>
            <person name="Yuanyuan C."/>
            <person name="Jingyan G."/>
            <person name="Wenjun H."/>
        </authorList>
    </citation>
    <scope>NUCLEOTIDE SEQUENCE [LARGE SCALE GENOMIC DNA]</scope>
    <source>
        <strain evidence="6 7">NBRC:100898</strain>
    </source>
</reference>
<evidence type="ECO:0000256" key="3">
    <source>
        <dbReference type="ARBA" id="ARBA00023237"/>
    </source>
</evidence>
<organism evidence="6 7">
    <name type="scientific">Flammeovirga yaeyamensis</name>
    <dbReference type="NCBI Taxonomy" id="367791"/>
    <lineage>
        <taxon>Bacteria</taxon>
        <taxon>Pseudomonadati</taxon>
        <taxon>Bacteroidota</taxon>
        <taxon>Cytophagia</taxon>
        <taxon>Cytophagales</taxon>
        <taxon>Flammeovirgaceae</taxon>
        <taxon>Flammeovirga</taxon>
    </lineage>
</organism>
<dbReference type="Pfam" id="PF16344">
    <property type="entry name" value="FecR_C"/>
    <property type="match status" value="1"/>
</dbReference>
<dbReference type="InterPro" id="IPR032508">
    <property type="entry name" value="FecR_C"/>
</dbReference>
<dbReference type="SUPFAM" id="SSF49464">
    <property type="entry name" value="Carboxypeptidase regulatory domain-like"/>
    <property type="match status" value="1"/>
</dbReference>
<accession>A0AAX1N6L1</accession>
<dbReference type="GO" id="GO:0009279">
    <property type="term" value="C:cell outer membrane"/>
    <property type="evidence" value="ECO:0007669"/>
    <property type="project" value="UniProtKB-SubCell"/>
</dbReference>
<keyword evidence="7" id="KW-1185">Reference proteome</keyword>
<feature type="chain" id="PRO_5043410192" evidence="4">
    <location>
        <begin position="23"/>
        <end position="845"/>
    </location>
</feature>
<sequence>MRSLCNYFIFLTSLLYTTNIIAQEEVTFTAQFHEEPIQHVFKEIEKTFNVYISYSEKTLKEHKVTASIQKANLYTTLTQTLAGSSLVFEEVDDKFIVIKTKVYAKIELEGRVTDENNEPLPYAFIKIKNTGLASDTEGRYHIVAFENDSLTFSYLGYYPQTLSIQKVLDKKGGIKLYRNTQELPELVYEKQLNEISQVNQVAGMGKEVKNSGIGNLSTAENDNLYYAVKLLPSVSNTGFSSALEVRGGEEDQNLTLVDKFPMYQLDHYFGLENVINPDLTNSATFYAGGFNSQYGSRISSILDIRLKNPPLDYVEGNVGVSLLGYKGYLSLPIVKGKLAVLGSYRKYHGAIEKWLYDRAKSTDIENSDYNPDQLALYQQQLSPEIDYHDANAKMVYQMSESDELSFSFLNSRDNYYTSYDLRPRRLNRLKFTNSDERFWKNNAFTLEWKKEKENFTSSVYSSYSENERYRKKIFHVRDTTRVLPQQRTLETYQKLKDFSIHSDQSIKFNKGVFDFGAVYSSFNVQKELKPESYFSYYVDSTHQSHQLGIYSQYTFNLKRLKLTAGGRLWYYQPTAKPYFAPRLQGELALDPQNKYAFTFSMGRYYQFIRELSDELTYDSYWIISDGNRIPVINANHFIGGFKARQKSHTFNIEGYLKNSDGEMSDLAFRNVVFFRDYIGTGQSYGVDMIYEYNHKNWYNYISYGYNQYVKTYTEREQEKKTTHLVQLASVYTNKHWKIGLTWLLRDVNYDINSLLASRSSNTDNPSTYSPYDVPLYHRLDFTSSYGFRLGKRSKGEIVFTVYDLYNQKNTEERQITSLGSDSLEFILTDISQLGILPNLSFNLIF</sequence>
<evidence type="ECO:0000259" key="5">
    <source>
        <dbReference type="Pfam" id="PF16344"/>
    </source>
</evidence>
<dbReference type="KEGG" id="fya:KMW28_18735"/>
<keyword evidence="6" id="KW-0675">Receptor</keyword>
<evidence type="ECO:0000313" key="6">
    <source>
        <dbReference type="EMBL" id="QWG01657.1"/>
    </source>
</evidence>
<feature type="signal peptide" evidence="4">
    <location>
        <begin position="1"/>
        <end position="22"/>
    </location>
</feature>
<keyword evidence="4" id="KW-0732">Signal</keyword>
<dbReference type="InterPro" id="IPR008969">
    <property type="entry name" value="CarboxyPept-like_regulatory"/>
</dbReference>
<dbReference type="EMBL" id="CP076132">
    <property type="protein sequence ID" value="QWG01657.1"/>
    <property type="molecule type" value="Genomic_DNA"/>
</dbReference>
<evidence type="ECO:0000256" key="2">
    <source>
        <dbReference type="ARBA" id="ARBA00023136"/>
    </source>
</evidence>
<dbReference type="Gene3D" id="3.55.50.30">
    <property type="match status" value="1"/>
</dbReference>
<proteinExistence type="predicted"/>
<comment type="subcellular location">
    <subcellularLocation>
        <location evidence="1">Cell outer membrane</location>
    </subcellularLocation>
</comment>
<keyword evidence="2" id="KW-0472">Membrane</keyword>
<dbReference type="Pfam" id="PF13715">
    <property type="entry name" value="CarbopepD_reg_2"/>
    <property type="match status" value="1"/>
</dbReference>
<gene>
    <name evidence="6" type="ORF">KMW28_18735</name>
</gene>
<keyword evidence="3" id="KW-0998">Cell outer membrane</keyword>
<dbReference type="InterPro" id="IPR036942">
    <property type="entry name" value="Beta-barrel_TonB_sf"/>
</dbReference>